<sequence length="132" mass="14795">MSNEDDRPDYFQLEGKGLRDNGADDPVISRESFQLHHYAIVNSVRDGHPGYVSEDYLNAISTETTTSTVELELAGLWVREGAGYRIHDPLVDEAVRFDKRMDDGAAECAARGRHLLSDDGTFCETCLKPFEQ</sequence>
<proteinExistence type="predicted"/>
<protein>
    <submittedName>
        <fullName evidence="2">Uncharacterized protein</fullName>
    </submittedName>
</protein>
<dbReference type="Proteomes" id="UP000259467">
    <property type="component" value="Segment"/>
</dbReference>
<evidence type="ECO:0000313" key="3">
    <source>
        <dbReference type="Proteomes" id="UP000259467"/>
    </source>
</evidence>
<dbReference type="GeneID" id="54997892"/>
<keyword evidence="3" id="KW-1185">Reference proteome</keyword>
<dbReference type="KEGG" id="vg:54997892"/>
<reference evidence="3" key="1">
    <citation type="submission" date="2018-06" db="EMBL/GenBank/DDBJ databases">
        <authorList>
            <person name="Zhirakovskaya E."/>
        </authorList>
    </citation>
    <scope>NUCLEOTIDE SEQUENCE [LARGE SCALE GENOMIC DNA]</scope>
</reference>
<organism evidence="2 3">
    <name type="scientific">Gordonia phage Ruthy</name>
    <dbReference type="NCBI Taxonomy" id="2250323"/>
    <lineage>
        <taxon>Viruses</taxon>
        <taxon>Duplodnaviria</taxon>
        <taxon>Heunggongvirae</taxon>
        <taxon>Uroviricota</taxon>
        <taxon>Caudoviricetes</taxon>
        <taxon>Ruthyvirus</taxon>
        <taxon>Ruthyvirus ruthy</taxon>
    </lineage>
</organism>
<evidence type="ECO:0000256" key="1">
    <source>
        <dbReference type="SAM" id="MobiDB-lite"/>
    </source>
</evidence>
<dbReference type="EMBL" id="MH536826">
    <property type="protein sequence ID" value="AXH50531.1"/>
    <property type="molecule type" value="Genomic_DNA"/>
</dbReference>
<accession>A0A345L5H9</accession>
<gene>
    <name evidence="2" type="primary">68</name>
    <name evidence="2" type="ORF">SEA_RUTHY_68</name>
</gene>
<dbReference type="RefSeq" id="YP_009807017.1">
    <property type="nucleotide sequence ID" value="NC_048019.1"/>
</dbReference>
<feature type="region of interest" description="Disordered" evidence="1">
    <location>
        <begin position="1"/>
        <end position="24"/>
    </location>
</feature>
<name>A0A345L5H9_9CAUD</name>
<evidence type="ECO:0000313" key="2">
    <source>
        <dbReference type="EMBL" id="AXH50531.1"/>
    </source>
</evidence>